<protein>
    <submittedName>
        <fullName evidence="3">Uncharacterized protein</fullName>
    </submittedName>
</protein>
<dbReference type="Proteomes" id="UP000785679">
    <property type="component" value="Unassembled WGS sequence"/>
</dbReference>
<evidence type="ECO:0000313" key="3">
    <source>
        <dbReference type="EMBL" id="TNV84737.1"/>
    </source>
</evidence>
<gene>
    <name evidence="3" type="ORF">FGO68_gene14555</name>
</gene>
<dbReference type="Gene3D" id="2.120.10.80">
    <property type="entry name" value="Kelch-type beta propeller"/>
    <property type="match status" value="1"/>
</dbReference>
<evidence type="ECO:0000256" key="1">
    <source>
        <dbReference type="ARBA" id="ARBA00022441"/>
    </source>
</evidence>
<comment type="caution">
    <text evidence="3">The sequence shown here is derived from an EMBL/GenBank/DDBJ whole genome shotgun (WGS) entry which is preliminary data.</text>
</comment>
<keyword evidence="4" id="KW-1185">Reference proteome</keyword>
<keyword evidence="2" id="KW-0677">Repeat</keyword>
<name>A0A8J8T6Z0_HALGN</name>
<organism evidence="3 4">
    <name type="scientific">Halteria grandinella</name>
    <dbReference type="NCBI Taxonomy" id="5974"/>
    <lineage>
        <taxon>Eukaryota</taxon>
        <taxon>Sar</taxon>
        <taxon>Alveolata</taxon>
        <taxon>Ciliophora</taxon>
        <taxon>Intramacronucleata</taxon>
        <taxon>Spirotrichea</taxon>
        <taxon>Stichotrichia</taxon>
        <taxon>Sporadotrichida</taxon>
        <taxon>Halteriidae</taxon>
        <taxon>Halteria</taxon>
    </lineage>
</organism>
<dbReference type="InterPro" id="IPR011043">
    <property type="entry name" value="Gal_Oxase/kelch_b-propeller"/>
</dbReference>
<keyword evidence="1" id="KW-0880">Kelch repeat</keyword>
<accession>A0A8J8T6Z0</accession>
<proteinExistence type="predicted"/>
<dbReference type="PANTHER" id="PTHR46093">
    <property type="entry name" value="ACYL-COA-BINDING DOMAIN-CONTAINING PROTEIN 5"/>
    <property type="match status" value="1"/>
</dbReference>
<dbReference type="PANTHER" id="PTHR46093:SF18">
    <property type="entry name" value="FIBRONECTIN TYPE-III DOMAIN-CONTAINING PROTEIN"/>
    <property type="match status" value="1"/>
</dbReference>
<reference evidence="3" key="1">
    <citation type="submission" date="2019-06" db="EMBL/GenBank/DDBJ databases">
        <authorList>
            <person name="Zheng W."/>
        </authorList>
    </citation>
    <scope>NUCLEOTIDE SEQUENCE</scope>
    <source>
        <strain evidence="3">QDHG01</strain>
    </source>
</reference>
<dbReference type="OrthoDB" id="289745at2759"/>
<dbReference type="Pfam" id="PF24681">
    <property type="entry name" value="Kelch_KLHDC2_KLHL20_DRC7"/>
    <property type="match status" value="1"/>
</dbReference>
<dbReference type="AlphaFoldDB" id="A0A8J8T6Z0"/>
<dbReference type="SUPFAM" id="SSF50965">
    <property type="entry name" value="Galactose oxidase, central domain"/>
    <property type="match status" value="1"/>
</dbReference>
<dbReference type="InterPro" id="IPR015915">
    <property type="entry name" value="Kelch-typ_b-propeller"/>
</dbReference>
<dbReference type="EMBL" id="RRYP01002467">
    <property type="protein sequence ID" value="TNV84737.1"/>
    <property type="molecule type" value="Genomic_DNA"/>
</dbReference>
<sequence length="209" mass="23857">MGLRQSNFKYGLFIFGGYSSATDTCLDDLWLLQPNTKSNETIVVDNQDQKSFYKDRDSAYIMGYNIHLFAFNISKHTRGRGPVARYAHQSCVISKGKYLVISGGRNNGLYKTMGNIAFNDINLLNTQTFEWETIVMYGQIPMSRWNHCLVPVDDDRLLIFGGLNMSTYMHSSNLWVFELGEYAVENFLAKANQNYTDLQAKVKQLQQAA</sequence>
<evidence type="ECO:0000256" key="2">
    <source>
        <dbReference type="ARBA" id="ARBA00022737"/>
    </source>
</evidence>
<evidence type="ECO:0000313" key="4">
    <source>
        <dbReference type="Proteomes" id="UP000785679"/>
    </source>
</evidence>